<dbReference type="AlphaFoldDB" id="A0ABD1MGY3"/>
<accession>A0ABD1MGY3</accession>
<evidence type="ECO:0000256" key="1">
    <source>
        <dbReference type="SAM" id="Phobius"/>
    </source>
</evidence>
<keyword evidence="1" id="KW-0812">Transmembrane</keyword>
<dbReference type="EMBL" id="JBGMDY010000005">
    <property type="protein sequence ID" value="KAL2335049.1"/>
    <property type="molecule type" value="Genomic_DNA"/>
</dbReference>
<organism evidence="2 3">
    <name type="scientific">Flemingia macrophylla</name>
    <dbReference type="NCBI Taxonomy" id="520843"/>
    <lineage>
        <taxon>Eukaryota</taxon>
        <taxon>Viridiplantae</taxon>
        <taxon>Streptophyta</taxon>
        <taxon>Embryophyta</taxon>
        <taxon>Tracheophyta</taxon>
        <taxon>Spermatophyta</taxon>
        <taxon>Magnoliopsida</taxon>
        <taxon>eudicotyledons</taxon>
        <taxon>Gunneridae</taxon>
        <taxon>Pentapetalae</taxon>
        <taxon>rosids</taxon>
        <taxon>fabids</taxon>
        <taxon>Fabales</taxon>
        <taxon>Fabaceae</taxon>
        <taxon>Papilionoideae</taxon>
        <taxon>50 kb inversion clade</taxon>
        <taxon>NPAAA clade</taxon>
        <taxon>indigoferoid/millettioid clade</taxon>
        <taxon>Phaseoleae</taxon>
        <taxon>Flemingia</taxon>
    </lineage>
</organism>
<keyword evidence="1" id="KW-1133">Transmembrane helix</keyword>
<dbReference type="Proteomes" id="UP001603857">
    <property type="component" value="Unassembled WGS sequence"/>
</dbReference>
<keyword evidence="1" id="KW-0472">Membrane</keyword>
<sequence length="135" mass="14935">MTTVLLVNVDEDIGESHHRDGHHHSGDRFLHELLCSLQPLINLHALHLHARGRGAFGVTGIYGIWAKGGEGWVGYAICGLLWVSGSGGLWFFMPMANKPKRFVGWTMFLLVYYALVGVHASYDKVVESECKSNGN</sequence>
<evidence type="ECO:0000313" key="3">
    <source>
        <dbReference type="Proteomes" id="UP001603857"/>
    </source>
</evidence>
<gene>
    <name evidence="2" type="ORF">Fmac_016262</name>
</gene>
<evidence type="ECO:0000313" key="2">
    <source>
        <dbReference type="EMBL" id="KAL2335049.1"/>
    </source>
</evidence>
<keyword evidence="3" id="KW-1185">Reference proteome</keyword>
<feature type="transmembrane region" description="Helical" evidence="1">
    <location>
        <begin position="72"/>
        <end position="93"/>
    </location>
</feature>
<proteinExistence type="predicted"/>
<comment type="caution">
    <text evidence="2">The sequence shown here is derived from an EMBL/GenBank/DDBJ whole genome shotgun (WGS) entry which is preliminary data.</text>
</comment>
<feature type="transmembrane region" description="Helical" evidence="1">
    <location>
        <begin position="102"/>
        <end position="122"/>
    </location>
</feature>
<name>A0ABD1MGY3_9FABA</name>
<protein>
    <submittedName>
        <fullName evidence="2">Uncharacterized protein</fullName>
    </submittedName>
</protein>
<reference evidence="2 3" key="1">
    <citation type="submission" date="2024-08" db="EMBL/GenBank/DDBJ databases">
        <title>Insights into the chromosomal genome structure of Flemingia macrophylla.</title>
        <authorList>
            <person name="Ding Y."/>
            <person name="Zhao Y."/>
            <person name="Bi W."/>
            <person name="Wu M."/>
            <person name="Zhao G."/>
            <person name="Gong Y."/>
            <person name="Li W."/>
            <person name="Zhang P."/>
        </authorList>
    </citation>
    <scope>NUCLEOTIDE SEQUENCE [LARGE SCALE GENOMIC DNA]</scope>
    <source>
        <strain evidence="2">DYQJB</strain>
        <tissue evidence="2">Leaf</tissue>
    </source>
</reference>